<gene>
    <name evidence="2" type="ORF">GCM10022278_16990</name>
</gene>
<dbReference type="InterPro" id="IPR034122">
    <property type="entry name" value="Retropepsin-like_bacterial"/>
</dbReference>
<dbReference type="GO" id="GO:0006508">
    <property type="term" value="P:proteolysis"/>
    <property type="evidence" value="ECO:0007669"/>
    <property type="project" value="UniProtKB-KW"/>
</dbReference>
<dbReference type="Gene3D" id="2.40.70.10">
    <property type="entry name" value="Acid Proteases"/>
    <property type="match status" value="1"/>
</dbReference>
<organism evidence="2 3">
    <name type="scientific">Allohahella marinimesophila</name>
    <dbReference type="NCBI Taxonomy" id="1054972"/>
    <lineage>
        <taxon>Bacteria</taxon>
        <taxon>Pseudomonadati</taxon>
        <taxon>Pseudomonadota</taxon>
        <taxon>Gammaproteobacteria</taxon>
        <taxon>Oceanospirillales</taxon>
        <taxon>Hahellaceae</taxon>
        <taxon>Allohahella</taxon>
    </lineage>
</organism>
<dbReference type="PROSITE" id="PS00141">
    <property type="entry name" value="ASP_PROTEASE"/>
    <property type="match status" value="1"/>
</dbReference>
<dbReference type="EMBL" id="BAABBO010000007">
    <property type="protein sequence ID" value="GAA3959304.1"/>
    <property type="molecule type" value="Genomic_DNA"/>
</dbReference>
<sequence>MPNDEGAMGNTTAGRQGKLMLVIAWIIGIGLLASVFDVWESKQLNPNQSVSVMHEPGQPAQLVLQMNRWGHYVVNGSIEDRPAEFLLDTGATRVTVPESVAERAGLSRMGRSLARTANGTVTVYDTVIDRLEFGGMVLRNVKATINPAMSDDDAVLLGMSALRQFDLRQSLDTLTLSKPLPPE</sequence>
<dbReference type="Proteomes" id="UP001501337">
    <property type="component" value="Unassembled WGS sequence"/>
</dbReference>
<proteinExistence type="predicted"/>
<feature type="transmembrane region" description="Helical" evidence="1">
    <location>
        <begin position="20"/>
        <end position="39"/>
    </location>
</feature>
<evidence type="ECO:0000313" key="2">
    <source>
        <dbReference type="EMBL" id="GAA3959304.1"/>
    </source>
</evidence>
<evidence type="ECO:0000256" key="1">
    <source>
        <dbReference type="SAM" id="Phobius"/>
    </source>
</evidence>
<dbReference type="NCBIfam" id="TIGR02281">
    <property type="entry name" value="clan_AA_DTGA"/>
    <property type="match status" value="1"/>
</dbReference>
<dbReference type="SUPFAM" id="SSF50630">
    <property type="entry name" value="Acid proteases"/>
    <property type="match status" value="1"/>
</dbReference>
<keyword evidence="1" id="KW-0812">Transmembrane</keyword>
<keyword evidence="2" id="KW-0378">Hydrolase</keyword>
<dbReference type="GO" id="GO:0008233">
    <property type="term" value="F:peptidase activity"/>
    <property type="evidence" value="ECO:0007669"/>
    <property type="project" value="UniProtKB-KW"/>
</dbReference>
<dbReference type="InterPro" id="IPR021109">
    <property type="entry name" value="Peptidase_aspartic_dom_sf"/>
</dbReference>
<keyword evidence="1" id="KW-1133">Transmembrane helix</keyword>
<accession>A0ABP7P3U8</accession>
<reference evidence="3" key="1">
    <citation type="journal article" date="2019" name="Int. J. Syst. Evol. Microbiol.">
        <title>The Global Catalogue of Microorganisms (GCM) 10K type strain sequencing project: providing services to taxonomists for standard genome sequencing and annotation.</title>
        <authorList>
            <consortium name="The Broad Institute Genomics Platform"/>
            <consortium name="The Broad Institute Genome Sequencing Center for Infectious Disease"/>
            <person name="Wu L."/>
            <person name="Ma J."/>
        </authorList>
    </citation>
    <scope>NUCLEOTIDE SEQUENCE [LARGE SCALE GENOMIC DNA]</scope>
    <source>
        <strain evidence="3">JCM 17555</strain>
    </source>
</reference>
<comment type="caution">
    <text evidence="2">The sequence shown here is derived from an EMBL/GenBank/DDBJ whole genome shotgun (WGS) entry which is preliminary data.</text>
</comment>
<dbReference type="RefSeq" id="WP_344805276.1">
    <property type="nucleotide sequence ID" value="NZ_BAABBO010000007.1"/>
</dbReference>
<dbReference type="InterPro" id="IPR011969">
    <property type="entry name" value="Clan_AA_Asp_peptidase_C"/>
</dbReference>
<dbReference type="InterPro" id="IPR001969">
    <property type="entry name" value="Aspartic_peptidase_AS"/>
</dbReference>
<keyword evidence="2" id="KW-0645">Protease</keyword>
<protein>
    <submittedName>
        <fullName evidence="2">TIGR02281 family clan AA aspartic protease</fullName>
    </submittedName>
</protein>
<keyword evidence="1" id="KW-0472">Membrane</keyword>
<dbReference type="CDD" id="cd05483">
    <property type="entry name" value="retropepsin_like_bacteria"/>
    <property type="match status" value="1"/>
</dbReference>
<name>A0ABP7P3U8_9GAMM</name>
<dbReference type="Pfam" id="PF13975">
    <property type="entry name" value="gag-asp_proteas"/>
    <property type="match status" value="1"/>
</dbReference>
<evidence type="ECO:0000313" key="3">
    <source>
        <dbReference type="Proteomes" id="UP001501337"/>
    </source>
</evidence>
<keyword evidence="3" id="KW-1185">Reference proteome</keyword>